<reference evidence="1 2" key="1">
    <citation type="submission" date="2018-05" db="EMBL/GenBank/DDBJ databases">
        <title>Freshwater and sediment microbial communities from various areas in North America, analyzing microbe dynamics in response to fracking.</title>
        <authorList>
            <person name="Lamendella R."/>
        </authorList>
    </citation>
    <scope>NUCLEOTIDE SEQUENCE [LARGE SCALE GENOMIC DNA]</scope>
    <source>
        <strain evidence="1 2">15_TX</strain>
    </source>
</reference>
<protein>
    <submittedName>
        <fullName evidence="1">OsmC-like protein</fullName>
    </submittedName>
</protein>
<name>A0A2V3A5E3_9BACI</name>
<dbReference type="Pfam" id="PF02566">
    <property type="entry name" value="OsmC"/>
    <property type="match status" value="1"/>
</dbReference>
<accession>A0A2V3A5E3</accession>
<dbReference type="Gene3D" id="3.30.300.20">
    <property type="match status" value="1"/>
</dbReference>
<evidence type="ECO:0000313" key="1">
    <source>
        <dbReference type="EMBL" id="PWW31956.1"/>
    </source>
</evidence>
<organism evidence="1 2">
    <name type="scientific">Cytobacillus oceanisediminis</name>
    <dbReference type="NCBI Taxonomy" id="665099"/>
    <lineage>
        <taxon>Bacteria</taxon>
        <taxon>Bacillati</taxon>
        <taxon>Bacillota</taxon>
        <taxon>Bacilli</taxon>
        <taxon>Bacillales</taxon>
        <taxon>Bacillaceae</taxon>
        <taxon>Cytobacillus</taxon>
    </lineage>
</organism>
<dbReference type="InterPro" id="IPR003718">
    <property type="entry name" value="OsmC/Ohr_fam"/>
</dbReference>
<gene>
    <name evidence="1" type="ORF">DFO73_101214</name>
</gene>
<sequence>MRADVQGVIEAPEGVLKITTIRTKFTLLIPKGKRETAERALNVFEKACPVAQTLKGAINMENTWEIIEE</sequence>
<dbReference type="Proteomes" id="UP000247150">
    <property type="component" value="Unassembled WGS sequence"/>
</dbReference>
<dbReference type="SUPFAM" id="SSF82784">
    <property type="entry name" value="OsmC-like"/>
    <property type="match status" value="1"/>
</dbReference>
<dbReference type="EMBL" id="QGTW01000001">
    <property type="protein sequence ID" value="PWW31956.1"/>
    <property type="molecule type" value="Genomic_DNA"/>
</dbReference>
<dbReference type="InterPro" id="IPR036102">
    <property type="entry name" value="OsmC/Ohrsf"/>
</dbReference>
<dbReference type="InterPro" id="IPR015946">
    <property type="entry name" value="KH_dom-like_a/b"/>
</dbReference>
<proteinExistence type="predicted"/>
<evidence type="ECO:0000313" key="2">
    <source>
        <dbReference type="Proteomes" id="UP000247150"/>
    </source>
</evidence>
<dbReference type="AlphaFoldDB" id="A0A2V3A5E3"/>
<comment type="caution">
    <text evidence="1">The sequence shown here is derived from an EMBL/GenBank/DDBJ whole genome shotgun (WGS) entry which is preliminary data.</text>
</comment>